<name>A0A940YLL0_9BURK</name>
<dbReference type="Gene3D" id="3.40.50.620">
    <property type="entry name" value="HUPs"/>
    <property type="match status" value="1"/>
</dbReference>
<protein>
    <submittedName>
        <fullName evidence="3">Universal stress protein</fullName>
    </submittedName>
</protein>
<dbReference type="CDD" id="cd00293">
    <property type="entry name" value="USP-like"/>
    <property type="match status" value="1"/>
</dbReference>
<comment type="caution">
    <text evidence="3">The sequence shown here is derived from an EMBL/GenBank/DDBJ whole genome shotgun (WGS) entry which is preliminary data.</text>
</comment>
<sequence>MRYLLPVDGSPAALAAVRHAIGLKLAGLSITVVLANAQEPPHLYEVVLAPDPALLDRASEGAGHHALQAAGQMLQGAGVPYTEVVVHGEPATVLRDLAESEDCDGVIVGAGQPGLIDSGRLGSVAQALLHHAGVPVTVVHAPDEDA</sequence>
<accession>A0A940YLL0</accession>
<dbReference type="AlphaFoldDB" id="A0A940YLL0"/>
<comment type="similarity">
    <text evidence="1">Belongs to the universal stress protein A family.</text>
</comment>
<dbReference type="Proteomes" id="UP000678374">
    <property type="component" value="Unassembled WGS sequence"/>
</dbReference>
<keyword evidence="4" id="KW-1185">Reference proteome</keyword>
<evidence type="ECO:0000259" key="2">
    <source>
        <dbReference type="Pfam" id="PF00582"/>
    </source>
</evidence>
<reference evidence="3" key="1">
    <citation type="submission" date="2021-04" db="EMBL/GenBank/DDBJ databases">
        <title>The genome sequence of Ideonella sp. 4Y11.</title>
        <authorList>
            <person name="Liu Y."/>
        </authorList>
    </citation>
    <scope>NUCLEOTIDE SEQUENCE</scope>
    <source>
        <strain evidence="3">4Y11</strain>
    </source>
</reference>
<proteinExistence type="inferred from homology"/>
<dbReference type="PANTHER" id="PTHR46268">
    <property type="entry name" value="STRESS RESPONSE PROTEIN NHAX"/>
    <property type="match status" value="1"/>
</dbReference>
<dbReference type="InterPro" id="IPR014729">
    <property type="entry name" value="Rossmann-like_a/b/a_fold"/>
</dbReference>
<gene>
    <name evidence="3" type="ORF">KAK06_14310</name>
</gene>
<dbReference type="Pfam" id="PF00582">
    <property type="entry name" value="Usp"/>
    <property type="match status" value="1"/>
</dbReference>
<dbReference type="InterPro" id="IPR006016">
    <property type="entry name" value="UspA"/>
</dbReference>
<dbReference type="SUPFAM" id="SSF52402">
    <property type="entry name" value="Adenine nucleotide alpha hydrolases-like"/>
    <property type="match status" value="1"/>
</dbReference>
<organism evidence="3 4">
    <name type="scientific">Ideonella aquatica</name>
    <dbReference type="NCBI Taxonomy" id="2824119"/>
    <lineage>
        <taxon>Bacteria</taxon>
        <taxon>Pseudomonadati</taxon>
        <taxon>Pseudomonadota</taxon>
        <taxon>Betaproteobacteria</taxon>
        <taxon>Burkholderiales</taxon>
        <taxon>Sphaerotilaceae</taxon>
        <taxon>Ideonella</taxon>
    </lineage>
</organism>
<dbReference type="PANTHER" id="PTHR46268:SF6">
    <property type="entry name" value="UNIVERSAL STRESS PROTEIN UP12"/>
    <property type="match status" value="1"/>
</dbReference>
<evidence type="ECO:0000313" key="3">
    <source>
        <dbReference type="EMBL" id="MBQ0960124.1"/>
    </source>
</evidence>
<feature type="domain" description="UspA" evidence="2">
    <location>
        <begin position="4"/>
        <end position="140"/>
    </location>
</feature>
<evidence type="ECO:0000256" key="1">
    <source>
        <dbReference type="ARBA" id="ARBA00008791"/>
    </source>
</evidence>
<dbReference type="EMBL" id="JAGQDE010000012">
    <property type="protein sequence ID" value="MBQ0960124.1"/>
    <property type="molecule type" value="Genomic_DNA"/>
</dbReference>
<dbReference type="RefSeq" id="WP_210802797.1">
    <property type="nucleotide sequence ID" value="NZ_JAGQDE010000012.1"/>
</dbReference>
<evidence type="ECO:0000313" key="4">
    <source>
        <dbReference type="Proteomes" id="UP000678374"/>
    </source>
</evidence>